<accession>A0A937K568</accession>
<reference evidence="2" key="1">
    <citation type="submission" date="2021-01" db="EMBL/GenBank/DDBJ databases">
        <title>Genome public.</title>
        <authorList>
            <person name="Liu C."/>
            <person name="Sun Q."/>
        </authorList>
    </citation>
    <scope>NUCLEOTIDE SEQUENCE</scope>
    <source>
        <strain evidence="2">YIM B02565</strain>
    </source>
</reference>
<organism evidence="2 3">
    <name type="scientific">Clostridium paridis</name>
    <dbReference type="NCBI Taxonomy" id="2803863"/>
    <lineage>
        <taxon>Bacteria</taxon>
        <taxon>Bacillati</taxon>
        <taxon>Bacillota</taxon>
        <taxon>Clostridia</taxon>
        <taxon>Eubacteriales</taxon>
        <taxon>Clostridiaceae</taxon>
        <taxon>Clostridium</taxon>
    </lineage>
</organism>
<name>A0A937K568_9CLOT</name>
<evidence type="ECO:0000313" key="2">
    <source>
        <dbReference type="EMBL" id="MBL4932248.1"/>
    </source>
</evidence>
<evidence type="ECO:0000259" key="1">
    <source>
        <dbReference type="Pfam" id="PF03551"/>
    </source>
</evidence>
<sequence length="106" mass="12471">MENNTQILKGILEGCILSIISKEETYGYELLIKLKDNGFDDMVEGTIYPLLLRLEKKGFIISKKRKEETGIARKYFYLTEIGEKELHDFKAYWNKLYLNVNTILEE</sequence>
<dbReference type="Proteomes" id="UP000623681">
    <property type="component" value="Unassembled WGS sequence"/>
</dbReference>
<dbReference type="EMBL" id="JAESWA010000022">
    <property type="protein sequence ID" value="MBL4932248.1"/>
    <property type="molecule type" value="Genomic_DNA"/>
</dbReference>
<dbReference type="PANTHER" id="PTHR33169:SF14">
    <property type="entry name" value="TRANSCRIPTIONAL REGULATOR RV3488"/>
    <property type="match status" value="1"/>
</dbReference>
<dbReference type="Pfam" id="PF03551">
    <property type="entry name" value="PadR"/>
    <property type="match status" value="1"/>
</dbReference>
<proteinExistence type="predicted"/>
<dbReference type="InterPro" id="IPR005149">
    <property type="entry name" value="Tscrpt_reg_PadR_N"/>
</dbReference>
<evidence type="ECO:0000313" key="3">
    <source>
        <dbReference type="Proteomes" id="UP000623681"/>
    </source>
</evidence>
<gene>
    <name evidence="2" type="ORF">JK634_10555</name>
</gene>
<dbReference type="InterPro" id="IPR036388">
    <property type="entry name" value="WH-like_DNA-bd_sf"/>
</dbReference>
<dbReference type="Gene3D" id="1.10.10.10">
    <property type="entry name" value="Winged helix-like DNA-binding domain superfamily/Winged helix DNA-binding domain"/>
    <property type="match status" value="1"/>
</dbReference>
<dbReference type="SUPFAM" id="SSF46785">
    <property type="entry name" value="Winged helix' DNA-binding domain"/>
    <property type="match status" value="1"/>
</dbReference>
<comment type="caution">
    <text evidence="2">The sequence shown here is derived from an EMBL/GenBank/DDBJ whole genome shotgun (WGS) entry which is preliminary data.</text>
</comment>
<dbReference type="InterPro" id="IPR036390">
    <property type="entry name" value="WH_DNA-bd_sf"/>
</dbReference>
<dbReference type="InterPro" id="IPR052509">
    <property type="entry name" value="Metal_resp_DNA-bind_regulator"/>
</dbReference>
<protein>
    <submittedName>
        <fullName evidence="2">PadR family transcriptional regulator</fullName>
    </submittedName>
</protein>
<dbReference type="RefSeq" id="WP_202767616.1">
    <property type="nucleotide sequence ID" value="NZ_JAESWA010000022.1"/>
</dbReference>
<dbReference type="AlphaFoldDB" id="A0A937K568"/>
<keyword evidence="3" id="KW-1185">Reference proteome</keyword>
<feature type="domain" description="Transcription regulator PadR N-terminal" evidence="1">
    <location>
        <begin position="16"/>
        <end position="87"/>
    </location>
</feature>
<dbReference type="PANTHER" id="PTHR33169">
    <property type="entry name" value="PADR-FAMILY TRANSCRIPTIONAL REGULATOR"/>
    <property type="match status" value="1"/>
</dbReference>